<dbReference type="EMBL" id="MT141415">
    <property type="protein sequence ID" value="QJA60642.1"/>
    <property type="molecule type" value="Genomic_DNA"/>
</dbReference>
<accession>A0A6M3IVL8</accession>
<protein>
    <submittedName>
        <fullName evidence="1">Uncharacterized protein</fullName>
    </submittedName>
</protein>
<gene>
    <name evidence="2" type="ORF">MM415A01925_0020</name>
    <name evidence="1" type="ORF">MM415B01087_0036</name>
</gene>
<evidence type="ECO:0000313" key="2">
    <source>
        <dbReference type="EMBL" id="QJA74802.1"/>
    </source>
</evidence>
<reference evidence="1" key="1">
    <citation type="submission" date="2020-03" db="EMBL/GenBank/DDBJ databases">
        <title>The deep terrestrial virosphere.</title>
        <authorList>
            <person name="Holmfeldt K."/>
            <person name="Nilsson E."/>
            <person name="Simone D."/>
            <person name="Lopez-Fernandez M."/>
            <person name="Wu X."/>
            <person name="de Brujin I."/>
            <person name="Lundin D."/>
            <person name="Andersson A."/>
            <person name="Bertilsson S."/>
            <person name="Dopson M."/>
        </authorList>
    </citation>
    <scope>NUCLEOTIDE SEQUENCE</scope>
    <source>
        <strain evidence="2">MM415A01925</strain>
        <strain evidence="1">MM415B01087</strain>
    </source>
</reference>
<name>A0A6M3IVL8_9ZZZZ</name>
<dbReference type="AlphaFoldDB" id="A0A6M3IVL8"/>
<organism evidence="1">
    <name type="scientific">viral metagenome</name>
    <dbReference type="NCBI Taxonomy" id="1070528"/>
    <lineage>
        <taxon>unclassified sequences</taxon>
        <taxon>metagenomes</taxon>
        <taxon>organismal metagenomes</taxon>
    </lineage>
</organism>
<proteinExistence type="predicted"/>
<dbReference type="EMBL" id="MT142121">
    <property type="protein sequence ID" value="QJA74802.1"/>
    <property type="molecule type" value="Genomic_DNA"/>
</dbReference>
<sequence>MIKPMGTLICQRCGSTQSGKLDLVCDECNLPNWDIVELQRGIELLNKKKTESPPPPPPPPKRIIAEDFKLGIKILKLKDT</sequence>
<evidence type="ECO:0000313" key="1">
    <source>
        <dbReference type="EMBL" id="QJA60642.1"/>
    </source>
</evidence>